<comment type="caution">
    <text evidence="1">The sequence shown here is derived from an EMBL/GenBank/DDBJ whole genome shotgun (WGS) entry which is preliminary data.</text>
</comment>
<evidence type="ECO:0000313" key="2">
    <source>
        <dbReference type="Proteomes" id="UP001387293"/>
    </source>
</evidence>
<dbReference type="EMBL" id="JAPYKS010000004">
    <property type="protein sequence ID" value="MEI9408530.1"/>
    <property type="molecule type" value="Genomic_DNA"/>
</dbReference>
<proteinExistence type="predicted"/>
<keyword evidence="2" id="KW-1185">Reference proteome</keyword>
<evidence type="ECO:0008006" key="3">
    <source>
        <dbReference type="Google" id="ProtNLM"/>
    </source>
</evidence>
<reference evidence="1 2" key="1">
    <citation type="submission" date="2022-12" db="EMBL/GenBank/DDBJ databases">
        <authorList>
            <person name="Muema E."/>
        </authorList>
    </citation>
    <scope>NUCLEOTIDE SEQUENCE [LARGE SCALE GENOMIC DNA]</scope>
    <source>
        <strain evidence="2">1326</strain>
    </source>
</reference>
<accession>A0ABU8KS36</accession>
<evidence type="ECO:0000313" key="1">
    <source>
        <dbReference type="EMBL" id="MEI9408530.1"/>
    </source>
</evidence>
<organism evidence="1 2">
    <name type="scientific">Mesorhizobium salmacidum</name>
    <dbReference type="NCBI Taxonomy" id="3015171"/>
    <lineage>
        <taxon>Bacteria</taxon>
        <taxon>Pseudomonadati</taxon>
        <taxon>Pseudomonadota</taxon>
        <taxon>Alphaproteobacteria</taxon>
        <taxon>Hyphomicrobiales</taxon>
        <taxon>Phyllobacteriaceae</taxon>
        <taxon>Mesorhizobium</taxon>
    </lineage>
</organism>
<protein>
    <recommendedName>
        <fullName evidence="3">Glycine zipper domain-containing protein</fullName>
    </recommendedName>
</protein>
<dbReference type="Proteomes" id="UP001387293">
    <property type="component" value="Unassembled WGS sequence"/>
</dbReference>
<gene>
    <name evidence="1" type="ORF">O7A60_07095</name>
</gene>
<sequence length="65" mass="6459">MNDPYSTMAGVGLGAALGVAMDDPAVGIGMGIAIGAGIGAVSERGAARERPAFAGRYQLFAFRSA</sequence>
<name>A0ABU8KS36_9HYPH</name>
<dbReference type="RefSeq" id="WP_337105664.1">
    <property type="nucleotide sequence ID" value="NZ_JAPYKS010000004.1"/>
</dbReference>